<dbReference type="EMBL" id="JABSTV010001245">
    <property type="protein sequence ID" value="KAH7984233.1"/>
    <property type="molecule type" value="Genomic_DNA"/>
</dbReference>
<proteinExistence type="predicted"/>
<dbReference type="AlphaFoldDB" id="A0A9D4TB56"/>
<feature type="region of interest" description="Disordered" evidence="1">
    <location>
        <begin position="112"/>
        <end position="135"/>
    </location>
</feature>
<comment type="caution">
    <text evidence="2">The sequence shown here is derived from an EMBL/GenBank/DDBJ whole genome shotgun (WGS) entry which is preliminary data.</text>
</comment>
<keyword evidence="3" id="KW-1185">Reference proteome</keyword>
<name>A0A9D4TB56_RHISA</name>
<dbReference type="VEuPathDB" id="VectorBase:RSAN_058347"/>
<gene>
    <name evidence="2" type="ORF">HPB52_018279</name>
</gene>
<reference evidence="2" key="1">
    <citation type="journal article" date="2020" name="Cell">
        <title>Large-Scale Comparative Analyses of Tick Genomes Elucidate Their Genetic Diversity and Vector Capacities.</title>
        <authorList>
            <consortium name="Tick Genome and Microbiome Consortium (TIGMIC)"/>
            <person name="Jia N."/>
            <person name="Wang J."/>
            <person name="Shi W."/>
            <person name="Du L."/>
            <person name="Sun Y."/>
            <person name="Zhan W."/>
            <person name="Jiang J.F."/>
            <person name="Wang Q."/>
            <person name="Zhang B."/>
            <person name="Ji P."/>
            <person name="Bell-Sakyi L."/>
            <person name="Cui X.M."/>
            <person name="Yuan T.T."/>
            <person name="Jiang B.G."/>
            <person name="Yang W.F."/>
            <person name="Lam T.T."/>
            <person name="Chang Q.C."/>
            <person name="Ding S.J."/>
            <person name="Wang X.J."/>
            <person name="Zhu J.G."/>
            <person name="Ruan X.D."/>
            <person name="Zhao L."/>
            <person name="Wei J.T."/>
            <person name="Ye R.Z."/>
            <person name="Que T.C."/>
            <person name="Du C.H."/>
            <person name="Zhou Y.H."/>
            <person name="Cheng J.X."/>
            <person name="Dai P.F."/>
            <person name="Guo W.B."/>
            <person name="Han X.H."/>
            <person name="Huang E.J."/>
            <person name="Li L.F."/>
            <person name="Wei W."/>
            <person name="Gao Y.C."/>
            <person name="Liu J.Z."/>
            <person name="Shao H.Z."/>
            <person name="Wang X."/>
            <person name="Wang C.C."/>
            <person name="Yang T.C."/>
            <person name="Huo Q.B."/>
            <person name="Li W."/>
            <person name="Chen H.Y."/>
            <person name="Chen S.E."/>
            <person name="Zhou L.G."/>
            <person name="Ni X.B."/>
            <person name="Tian J.H."/>
            <person name="Sheng Y."/>
            <person name="Liu T."/>
            <person name="Pan Y.S."/>
            <person name="Xia L.Y."/>
            <person name="Li J."/>
            <person name="Zhao F."/>
            <person name="Cao W.C."/>
        </authorList>
    </citation>
    <scope>NUCLEOTIDE SEQUENCE</scope>
    <source>
        <strain evidence="2">Rsan-2018</strain>
    </source>
</reference>
<evidence type="ECO:0000313" key="2">
    <source>
        <dbReference type="EMBL" id="KAH7984233.1"/>
    </source>
</evidence>
<feature type="compositionally biased region" description="Low complexity" evidence="1">
    <location>
        <begin position="112"/>
        <end position="129"/>
    </location>
</feature>
<evidence type="ECO:0000313" key="3">
    <source>
        <dbReference type="Proteomes" id="UP000821837"/>
    </source>
</evidence>
<protein>
    <submittedName>
        <fullName evidence="2">Uncharacterized protein</fullName>
    </submittedName>
</protein>
<organism evidence="2 3">
    <name type="scientific">Rhipicephalus sanguineus</name>
    <name type="common">Brown dog tick</name>
    <name type="synonym">Ixodes sanguineus</name>
    <dbReference type="NCBI Taxonomy" id="34632"/>
    <lineage>
        <taxon>Eukaryota</taxon>
        <taxon>Metazoa</taxon>
        <taxon>Ecdysozoa</taxon>
        <taxon>Arthropoda</taxon>
        <taxon>Chelicerata</taxon>
        <taxon>Arachnida</taxon>
        <taxon>Acari</taxon>
        <taxon>Parasitiformes</taxon>
        <taxon>Ixodida</taxon>
        <taxon>Ixodoidea</taxon>
        <taxon>Ixodidae</taxon>
        <taxon>Rhipicephalinae</taxon>
        <taxon>Rhipicephalus</taxon>
        <taxon>Rhipicephalus</taxon>
    </lineage>
</organism>
<evidence type="ECO:0000256" key="1">
    <source>
        <dbReference type="SAM" id="MobiDB-lite"/>
    </source>
</evidence>
<dbReference type="Proteomes" id="UP000821837">
    <property type="component" value="Chromosome 1"/>
</dbReference>
<reference evidence="2" key="2">
    <citation type="submission" date="2021-09" db="EMBL/GenBank/DDBJ databases">
        <authorList>
            <person name="Jia N."/>
            <person name="Wang J."/>
            <person name="Shi W."/>
            <person name="Du L."/>
            <person name="Sun Y."/>
            <person name="Zhan W."/>
            <person name="Jiang J."/>
            <person name="Wang Q."/>
            <person name="Zhang B."/>
            <person name="Ji P."/>
            <person name="Sakyi L.B."/>
            <person name="Cui X."/>
            <person name="Yuan T."/>
            <person name="Jiang B."/>
            <person name="Yang W."/>
            <person name="Lam T.T.-Y."/>
            <person name="Chang Q."/>
            <person name="Ding S."/>
            <person name="Wang X."/>
            <person name="Zhu J."/>
            <person name="Ruan X."/>
            <person name="Zhao L."/>
            <person name="Wei J."/>
            <person name="Que T."/>
            <person name="Du C."/>
            <person name="Cheng J."/>
            <person name="Dai P."/>
            <person name="Han X."/>
            <person name="Huang E."/>
            <person name="Gao Y."/>
            <person name="Liu J."/>
            <person name="Shao H."/>
            <person name="Ye R."/>
            <person name="Li L."/>
            <person name="Wei W."/>
            <person name="Wang X."/>
            <person name="Wang C."/>
            <person name="Huo Q."/>
            <person name="Li W."/>
            <person name="Guo W."/>
            <person name="Chen H."/>
            <person name="Chen S."/>
            <person name="Zhou L."/>
            <person name="Zhou L."/>
            <person name="Ni X."/>
            <person name="Tian J."/>
            <person name="Zhou Y."/>
            <person name="Sheng Y."/>
            <person name="Liu T."/>
            <person name="Pan Y."/>
            <person name="Xia L."/>
            <person name="Li J."/>
            <person name="Zhao F."/>
            <person name="Cao W."/>
        </authorList>
    </citation>
    <scope>NUCLEOTIDE SEQUENCE</scope>
    <source>
        <strain evidence="2">Rsan-2018</strain>
        <tissue evidence="2">Larvae</tissue>
    </source>
</reference>
<sequence>MADPVTQVVGRIGHMEPFDDSSSDWTSYDERLTSFLHFDKVPEADKVHEFLSLIGAKTYALLKSLTAPDLPSSKSNDTLMKLLGDHLAPKPSVIADVSKGEENKDTFWEFSDTTSETPTAAPAATEAALPDPPWQKPRLLRLKNTLAKSPDCRFWRFRYASPELGHPVLYTTKQVVHPASSVTDKRGLGK</sequence>
<accession>A0A9D4TB56</accession>